<sequence length="260" mass="28516">MVTYQIIKHVIKGFFRNLVMLPIIIGVPIFQIFIMSKIFTEIESNVAFNTESVVELVFLGTGKPTSMVQEFAVAILVMYVLISGIIAATTIISEKEEHTLMRIFTAPIKKSQFIIGSLIGQATLLFFNSFTIIYISYLLFNVDWGTSLGGLAFATSLLGFVSLSMAFVAGGLFKNSKIASGVLSFVIVVMTFISGGLTQNGGFGLASKFTINWWGFDLYMKVIEGNPLANSSFSIIVLTTVGVILTLLAIFIYGRENIYE</sequence>
<dbReference type="GO" id="GO:0140359">
    <property type="term" value="F:ABC-type transporter activity"/>
    <property type="evidence" value="ECO:0007669"/>
    <property type="project" value="InterPro"/>
</dbReference>
<proteinExistence type="predicted"/>
<dbReference type="InterPro" id="IPR013525">
    <property type="entry name" value="ABC2_TM"/>
</dbReference>
<dbReference type="EMBL" id="FMUS01000022">
    <property type="protein sequence ID" value="SCY93663.1"/>
    <property type="molecule type" value="Genomic_DNA"/>
</dbReference>
<accession>A0A1G5JZ36</accession>
<name>A0A1G5JZ36_9FIRM</name>
<feature type="transmembrane region" description="Helical" evidence="5">
    <location>
        <begin position="18"/>
        <end position="39"/>
    </location>
</feature>
<evidence type="ECO:0000256" key="4">
    <source>
        <dbReference type="ARBA" id="ARBA00023136"/>
    </source>
</evidence>
<feature type="transmembrane region" description="Helical" evidence="5">
    <location>
        <begin position="151"/>
        <end position="173"/>
    </location>
</feature>
<keyword evidence="3 5" id="KW-1133">Transmembrane helix</keyword>
<evidence type="ECO:0000256" key="1">
    <source>
        <dbReference type="ARBA" id="ARBA00004141"/>
    </source>
</evidence>
<evidence type="ECO:0000256" key="5">
    <source>
        <dbReference type="SAM" id="Phobius"/>
    </source>
</evidence>
<keyword evidence="2 5" id="KW-0812">Transmembrane</keyword>
<dbReference type="RefSeq" id="WP_091545467.1">
    <property type="nucleotide sequence ID" value="NZ_FMUS01000022.1"/>
</dbReference>
<dbReference type="Pfam" id="PF12698">
    <property type="entry name" value="ABC2_membrane_3"/>
    <property type="match status" value="1"/>
</dbReference>
<comment type="subcellular location">
    <subcellularLocation>
        <location evidence="1">Membrane</location>
        <topology evidence="1">Multi-pass membrane protein</topology>
    </subcellularLocation>
</comment>
<evidence type="ECO:0000256" key="2">
    <source>
        <dbReference type="ARBA" id="ARBA00022692"/>
    </source>
</evidence>
<dbReference type="AlphaFoldDB" id="A0A1G5JZ36"/>
<feature type="domain" description="ABC-2 type transporter transmembrane" evidence="6">
    <location>
        <begin position="55"/>
        <end position="251"/>
    </location>
</feature>
<dbReference type="PANTHER" id="PTHR43027:SF1">
    <property type="entry name" value="DOXORUBICIN RESISTANCE ABC TRANSPORTER PERMEASE PROTEIN DRRC-RELATED"/>
    <property type="match status" value="1"/>
</dbReference>
<dbReference type="InterPro" id="IPR052902">
    <property type="entry name" value="ABC-2_transporter"/>
</dbReference>
<feature type="transmembrane region" description="Helical" evidence="5">
    <location>
        <begin position="71"/>
        <end position="92"/>
    </location>
</feature>
<dbReference type="PANTHER" id="PTHR43027">
    <property type="entry name" value="DOXORUBICIN RESISTANCE ABC TRANSPORTER PERMEASE PROTEIN DRRC-RELATED"/>
    <property type="match status" value="1"/>
</dbReference>
<protein>
    <submittedName>
        <fullName evidence="7">ABC-2 family transporter protein</fullName>
    </submittedName>
</protein>
<dbReference type="GO" id="GO:0016020">
    <property type="term" value="C:membrane"/>
    <property type="evidence" value="ECO:0007669"/>
    <property type="project" value="UniProtKB-SubCell"/>
</dbReference>
<keyword evidence="8" id="KW-1185">Reference proteome</keyword>
<evidence type="ECO:0000313" key="8">
    <source>
        <dbReference type="Proteomes" id="UP000198636"/>
    </source>
</evidence>
<feature type="transmembrane region" description="Helical" evidence="5">
    <location>
        <begin position="113"/>
        <end position="139"/>
    </location>
</feature>
<dbReference type="OrthoDB" id="1952619at2"/>
<feature type="transmembrane region" description="Helical" evidence="5">
    <location>
        <begin position="178"/>
        <end position="197"/>
    </location>
</feature>
<gene>
    <name evidence="7" type="ORF">SAMN03080606_03147</name>
</gene>
<dbReference type="STRING" id="1120976.SAMN03080606_03147"/>
<feature type="transmembrane region" description="Helical" evidence="5">
    <location>
        <begin position="233"/>
        <end position="254"/>
    </location>
</feature>
<reference evidence="7 8" key="1">
    <citation type="submission" date="2016-10" db="EMBL/GenBank/DDBJ databases">
        <authorList>
            <person name="de Groot N.N."/>
        </authorList>
    </citation>
    <scope>NUCLEOTIDE SEQUENCE [LARGE SCALE GENOMIC DNA]</scope>
    <source>
        <strain evidence="7 8">DSM 18978</strain>
    </source>
</reference>
<evidence type="ECO:0000313" key="7">
    <source>
        <dbReference type="EMBL" id="SCY93663.1"/>
    </source>
</evidence>
<organism evidence="7 8">
    <name type="scientific">Alkaliphilus peptidifermentans DSM 18978</name>
    <dbReference type="NCBI Taxonomy" id="1120976"/>
    <lineage>
        <taxon>Bacteria</taxon>
        <taxon>Bacillati</taxon>
        <taxon>Bacillota</taxon>
        <taxon>Clostridia</taxon>
        <taxon>Peptostreptococcales</taxon>
        <taxon>Natronincolaceae</taxon>
        <taxon>Alkaliphilus</taxon>
    </lineage>
</organism>
<evidence type="ECO:0000259" key="6">
    <source>
        <dbReference type="Pfam" id="PF12698"/>
    </source>
</evidence>
<dbReference type="Proteomes" id="UP000198636">
    <property type="component" value="Unassembled WGS sequence"/>
</dbReference>
<keyword evidence="4 5" id="KW-0472">Membrane</keyword>
<evidence type="ECO:0000256" key="3">
    <source>
        <dbReference type="ARBA" id="ARBA00022989"/>
    </source>
</evidence>